<keyword evidence="8 9" id="KW-0807">Transducer</keyword>
<comment type="subcellular location">
    <subcellularLocation>
        <location evidence="1">Membrane</location>
        <topology evidence="1">Multi-pass membrane protein</topology>
    </subcellularLocation>
</comment>
<dbReference type="InterPro" id="IPR000276">
    <property type="entry name" value="GPCR_Rhodpsn"/>
</dbReference>
<dbReference type="InterPro" id="IPR017452">
    <property type="entry name" value="GPCR_Rhodpsn_7TM"/>
</dbReference>
<dbReference type="PRINTS" id="PR00237">
    <property type="entry name" value="GPCRRHODOPSN"/>
</dbReference>
<evidence type="ECO:0000256" key="3">
    <source>
        <dbReference type="ARBA" id="ARBA00022692"/>
    </source>
</evidence>
<dbReference type="PROSITE" id="PS00237">
    <property type="entry name" value="G_PROTEIN_RECEP_F1_1"/>
    <property type="match status" value="1"/>
</dbReference>
<feature type="domain" description="G-protein coupled receptors family 1 profile" evidence="11">
    <location>
        <begin position="41"/>
        <end position="346"/>
    </location>
</feature>
<feature type="transmembrane region" description="Helical" evidence="10">
    <location>
        <begin position="238"/>
        <end position="261"/>
    </location>
</feature>
<keyword evidence="13" id="KW-1185">Reference proteome</keyword>
<dbReference type="PRINTS" id="PR01012">
    <property type="entry name" value="NRPEPTIDEYR"/>
</dbReference>
<keyword evidence="6 10" id="KW-0472">Membrane</keyword>
<evidence type="ECO:0000313" key="12">
    <source>
        <dbReference type="EMBL" id="PVD38368.1"/>
    </source>
</evidence>
<reference evidence="12 13" key="1">
    <citation type="submission" date="2018-04" db="EMBL/GenBank/DDBJ databases">
        <title>The genome of golden apple snail Pomacea canaliculata provides insight into stress tolerance and invasive adaptation.</title>
        <authorList>
            <person name="Liu C."/>
            <person name="Liu B."/>
            <person name="Ren Y."/>
            <person name="Zhang Y."/>
            <person name="Wang H."/>
            <person name="Li S."/>
            <person name="Jiang F."/>
            <person name="Yin L."/>
            <person name="Zhang G."/>
            <person name="Qian W."/>
            <person name="Fan W."/>
        </authorList>
    </citation>
    <scope>NUCLEOTIDE SEQUENCE [LARGE SCALE GENOMIC DNA]</scope>
    <source>
        <strain evidence="12">SZHN2017</strain>
        <tissue evidence="12">Muscle</tissue>
    </source>
</reference>
<dbReference type="InterPro" id="IPR000611">
    <property type="entry name" value="NPY_rcpt"/>
</dbReference>
<evidence type="ECO:0000256" key="8">
    <source>
        <dbReference type="ARBA" id="ARBA00023224"/>
    </source>
</evidence>
<feature type="transmembrane region" description="Helical" evidence="10">
    <location>
        <begin position="141"/>
        <end position="163"/>
    </location>
</feature>
<evidence type="ECO:0000256" key="2">
    <source>
        <dbReference type="ARBA" id="ARBA00010663"/>
    </source>
</evidence>
<feature type="transmembrane region" description="Helical" evidence="10">
    <location>
        <begin position="102"/>
        <end position="120"/>
    </location>
</feature>
<accession>A0A2T7PY83</accession>
<evidence type="ECO:0000256" key="10">
    <source>
        <dbReference type="SAM" id="Phobius"/>
    </source>
</evidence>
<evidence type="ECO:0000256" key="9">
    <source>
        <dbReference type="RuleBase" id="RU000688"/>
    </source>
</evidence>
<keyword evidence="5 9" id="KW-0297">G-protein coupled receptor</keyword>
<dbReference type="Proteomes" id="UP000245119">
    <property type="component" value="Linkage Group LG1"/>
</dbReference>
<organism evidence="12 13">
    <name type="scientific">Pomacea canaliculata</name>
    <name type="common">Golden apple snail</name>
    <dbReference type="NCBI Taxonomy" id="400727"/>
    <lineage>
        <taxon>Eukaryota</taxon>
        <taxon>Metazoa</taxon>
        <taxon>Spiralia</taxon>
        <taxon>Lophotrochozoa</taxon>
        <taxon>Mollusca</taxon>
        <taxon>Gastropoda</taxon>
        <taxon>Caenogastropoda</taxon>
        <taxon>Architaenioglossa</taxon>
        <taxon>Ampullarioidea</taxon>
        <taxon>Ampullariidae</taxon>
        <taxon>Pomacea</taxon>
    </lineage>
</organism>
<dbReference type="EMBL" id="PZQS01000001">
    <property type="protein sequence ID" value="PVD38368.1"/>
    <property type="molecule type" value="Genomic_DNA"/>
</dbReference>
<feature type="transmembrane region" description="Helical" evidence="10">
    <location>
        <begin position="22"/>
        <end position="49"/>
    </location>
</feature>
<sequence>MSLTAKRGAARFSFSLLQVSNVAMAILVMLLCLELMVSLVGNCLVLLVLSCNRQLRSVTNFFIASLAASDLLMSVVCIPLTIAQVRTGFWQFGPLVCKIGPFVTRVAVTASTLTLCCIAFDRYVAVVHPLHLSTLHSPLRAGLLMLAVWVVAAAFAAPFANYYQHYTFCPSSHSGAAGGNNPDFFLSGILAPPPPDPHAGLDDPRDPHNPGVHHGFANHEVKCCSYCIMNSDLLWMHWLTYALLLVLPVMLMGAAYSVIIVKLWLRRPVGACSVISAESLRVQYKRKAVKVLFSVMMVFVVCWTPLLTFDLVSKVVQVKIRTSTVTVRYYLQSLALAAACCNPVMYVIMHDKFRKHARAFLPSCCRMATVRVSPLEPQPAMLRGFVLQGRDARTDVAQENQMGAKVFDEHVGDKMHEIVAATMESVVDNRDSSKC</sequence>
<gene>
    <name evidence="12" type="ORF">C0Q70_00982</name>
</gene>
<evidence type="ECO:0000256" key="6">
    <source>
        <dbReference type="ARBA" id="ARBA00023136"/>
    </source>
</evidence>
<dbReference type="GO" id="GO:0004983">
    <property type="term" value="F:neuropeptide Y receptor activity"/>
    <property type="evidence" value="ECO:0007669"/>
    <property type="project" value="InterPro"/>
</dbReference>
<dbReference type="SUPFAM" id="SSF81321">
    <property type="entry name" value="Family A G protein-coupled receptor-like"/>
    <property type="match status" value="1"/>
</dbReference>
<evidence type="ECO:0000313" key="13">
    <source>
        <dbReference type="Proteomes" id="UP000245119"/>
    </source>
</evidence>
<proteinExistence type="inferred from homology"/>
<evidence type="ECO:0000256" key="4">
    <source>
        <dbReference type="ARBA" id="ARBA00022989"/>
    </source>
</evidence>
<dbReference type="PANTHER" id="PTHR45695">
    <property type="entry name" value="LEUCOKININ RECEPTOR-RELATED"/>
    <property type="match status" value="1"/>
</dbReference>
<evidence type="ECO:0000256" key="5">
    <source>
        <dbReference type="ARBA" id="ARBA00023040"/>
    </source>
</evidence>
<dbReference type="CDD" id="cd00637">
    <property type="entry name" value="7tm_classA_rhodopsin-like"/>
    <property type="match status" value="1"/>
</dbReference>
<evidence type="ECO:0000259" key="11">
    <source>
        <dbReference type="PROSITE" id="PS50262"/>
    </source>
</evidence>
<feature type="transmembrane region" description="Helical" evidence="10">
    <location>
        <begin position="291"/>
        <end position="309"/>
    </location>
</feature>
<evidence type="ECO:0000256" key="7">
    <source>
        <dbReference type="ARBA" id="ARBA00023170"/>
    </source>
</evidence>
<comment type="similarity">
    <text evidence="2 9">Belongs to the G-protein coupled receptor 1 family.</text>
</comment>
<evidence type="ECO:0000256" key="1">
    <source>
        <dbReference type="ARBA" id="ARBA00004141"/>
    </source>
</evidence>
<feature type="transmembrane region" description="Helical" evidence="10">
    <location>
        <begin position="329"/>
        <end position="348"/>
    </location>
</feature>
<keyword evidence="4 10" id="KW-1133">Transmembrane helix</keyword>
<dbReference type="AlphaFoldDB" id="A0A2T7PY83"/>
<keyword evidence="7 9" id="KW-0675">Receptor</keyword>
<name>A0A2T7PY83_POMCA</name>
<dbReference type="GO" id="GO:0005886">
    <property type="term" value="C:plasma membrane"/>
    <property type="evidence" value="ECO:0007669"/>
    <property type="project" value="TreeGrafter"/>
</dbReference>
<protein>
    <recommendedName>
        <fullName evidence="11">G-protein coupled receptors family 1 profile domain-containing protein</fullName>
    </recommendedName>
</protein>
<dbReference type="OrthoDB" id="9979846at2759"/>
<dbReference type="Gene3D" id="1.20.1070.10">
    <property type="entry name" value="Rhodopsin 7-helix transmembrane proteins"/>
    <property type="match status" value="1"/>
</dbReference>
<feature type="transmembrane region" description="Helical" evidence="10">
    <location>
        <begin position="61"/>
        <end position="82"/>
    </location>
</feature>
<dbReference type="PROSITE" id="PS50262">
    <property type="entry name" value="G_PROTEIN_RECEP_F1_2"/>
    <property type="match status" value="1"/>
</dbReference>
<dbReference type="STRING" id="400727.A0A2T7PY83"/>
<dbReference type="SMART" id="SM01381">
    <property type="entry name" value="7TM_GPCR_Srsx"/>
    <property type="match status" value="1"/>
</dbReference>
<keyword evidence="3 9" id="KW-0812">Transmembrane</keyword>
<dbReference type="Pfam" id="PF00001">
    <property type="entry name" value="7tm_1"/>
    <property type="match status" value="2"/>
</dbReference>
<dbReference type="PANTHER" id="PTHR45695:SF9">
    <property type="entry name" value="LEUCOKININ RECEPTOR"/>
    <property type="match status" value="1"/>
</dbReference>
<comment type="caution">
    <text evidence="12">The sequence shown here is derived from an EMBL/GenBank/DDBJ whole genome shotgun (WGS) entry which is preliminary data.</text>
</comment>